<comment type="caution">
    <text evidence="1">The sequence shown here is derived from an EMBL/GenBank/DDBJ whole genome shotgun (WGS) entry which is preliminary data.</text>
</comment>
<proteinExistence type="predicted"/>
<organism evidence="1 2">
    <name type="scientific">Cichorium intybus</name>
    <name type="common">Chicory</name>
    <dbReference type="NCBI Taxonomy" id="13427"/>
    <lineage>
        <taxon>Eukaryota</taxon>
        <taxon>Viridiplantae</taxon>
        <taxon>Streptophyta</taxon>
        <taxon>Embryophyta</taxon>
        <taxon>Tracheophyta</taxon>
        <taxon>Spermatophyta</taxon>
        <taxon>Magnoliopsida</taxon>
        <taxon>eudicotyledons</taxon>
        <taxon>Gunneridae</taxon>
        <taxon>Pentapetalae</taxon>
        <taxon>asterids</taxon>
        <taxon>campanulids</taxon>
        <taxon>Asterales</taxon>
        <taxon>Asteraceae</taxon>
        <taxon>Cichorioideae</taxon>
        <taxon>Cichorieae</taxon>
        <taxon>Cichoriinae</taxon>
        <taxon>Cichorium</taxon>
    </lineage>
</organism>
<reference evidence="2" key="1">
    <citation type="journal article" date="2022" name="Mol. Ecol. Resour.">
        <title>The genomes of chicory, endive, great burdock and yacon provide insights into Asteraceae palaeo-polyploidization history and plant inulin production.</title>
        <authorList>
            <person name="Fan W."/>
            <person name="Wang S."/>
            <person name="Wang H."/>
            <person name="Wang A."/>
            <person name="Jiang F."/>
            <person name="Liu H."/>
            <person name="Zhao H."/>
            <person name="Xu D."/>
            <person name="Zhang Y."/>
        </authorList>
    </citation>
    <scope>NUCLEOTIDE SEQUENCE [LARGE SCALE GENOMIC DNA]</scope>
    <source>
        <strain evidence="2">cv. Punajuju</strain>
    </source>
</reference>
<name>A0ACB9GBT1_CICIN</name>
<gene>
    <name evidence="1" type="ORF">L2E82_10517</name>
</gene>
<protein>
    <submittedName>
        <fullName evidence="1">Uncharacterized protein</fullName>
    </submittedName>
</protein>
<keyword evidence="2" id="KW-1185">Reference proteome</keyword>
<accession>A0ACB9GBT1</accession>
<evidence type="ECO:0000313" key="1">
    <source>
        <dbReference type="EMBL" id="KAI3780535.1"/>
    </source>
</evidence>
<sequence>MRKKSKRFTYFITYAEEIRTVYRKFRLFRCGRNPVLKNPRITRKPPQQLSSPPKSRTSPSGFSTHKKFPNRRKPGNDVWEIKQRFWDVMRQFRDHAENHNPPQAMVERPHDGCFRSNN</sequence>
<evidence type="ECO:0000313" key="2">
    <source>
        <dbReference type="Proteomes" id="UP001055811"/>
    </source>
</evidence>
<dbReference type="EMBL" id="CM042010">
    <property type="protein sequence ID" value="KAI3780535.1"/>
    <property type="molecule type" value="Genomic_DNA"/>
</dbReference>
<reference evidence="1 2" key="2">
    <citation type="journal article" date="2022" name="Mol. Ecol. Resour.">
        <title>The genomes of chicory, endive, great burdock and yacon provide insights into Asteraceae paleo-polyploidization history and plant inulin production.</title>
        <authorList>
            <person name="Fan W."/>
            <person name="Wang S."/>
            <person name="Wang H."/>
            <person name="Wang A."/>
            <person name="Jiang F."/>
            <person name="Liu H."/>
            <person name="Zhao H."/>
            <person name="Xu D."/>
            <person name="Zhang Y."/>
        </authorList>
    </citation>
    <scope>NUCLEOTIDE SEQUENCE [LARGE SCALE GENOMIC DNA]</scope>
    <source>
        <strain evidence="2">cv. Punajuju</strain>
        <tissue evidence="1">Leaves</tissue>
    </source>
</reference>
<dbReference type="Proteomes" id="UP001055811">
    <property type="component" value="Linkage Group LG02"/>
</dbReference>